<keyword evidence="13" id="KW-0282">Flagellum</keyword>
<dbReference type="GO" id="GO:0005886">
    <property type="term" value="C:plasma membrane"/>
    <property type="evidence" value="ECO:0007669"/>
    <property type="project" value="UniProtKB-SubCell"/>
</dbReference>
<evidence type="ECO:0000256" key="5">
    <source>
        <dbReference type="ARBA" id="ARBA00022475"/>
    </source>
</evidence>
<keyword evidence="13" id="KW-0966">Cell projection</keyword>
<dbReference type="GO" id="GO:0009425">
    <property type="term" value="C:bacterial-type flagellum basal body"/>
    <property type="evidence" value="ECO:0007669"/>
    <property type="project" value="UniProtKB-SubCell"/>
</dbReference>
<keyword evidence="7" id="KW-0283">Flagellar rotation</keyword>
<keyword evidence="14" id="KW-1185">Reference proteome</keyword>
<comment type="function">
    <text evidence="10">FliM is one of three proteins (FliG, FliN, FliM) that forms the rotor-mounted switch complex (C ring), located at the base of the basal body. This complex interacts with the CheY and CheZ chemotaxis proteins, in addition to contacting components of the motor that determine the direction of flagellar rotation.</text>
</comment>
<dbReference type="CDD" id="cd17908">
    <property type="entry name" value="FliM"/>
    <property type="match status" value="1"/>
</dbReference>
<reference evidence="13 14" key="1">
    <citation type="submission" date="2019-04" db="EMBL/GenBank/DDBJ databases">
        <title>Sphingomonas psychrotolerans sp. nov., isolated from soil in the Tianshan Mountains, Xinjiang, China.</title>
        <authorList>
            <person name="Luo Y."/>
            <person name="Sheng H."/>
        </authorList>
    </citation>
    <scope>NUCLEOTIDE SEQUENCE [LARGE SCALE GENOMIC DNA]</scope>
    <source>
        <strain evidence="13 14">KIS18-15</strain>
    </source>
</reference>
<keyword evidence="8" id="KW-0472">Membrane</keyword>
<dbReference type="InterPro" id="IPR036429">
    <property type="entry name" value="SpoA-like_sf"/>
</dbReference>
<dbReference type="PANTHER" id="PTHR30034:SF6">
    <property type="entry name" value="YOP PROTEINS TRANSLOCATION PROTEIN Q"/>
    <property type="match status" value="1"/>
</dbReference>
<evidence type="ECO:0000256" key="11">
    <source>
        <dbReference type="SAM" id="MobiDB-lite"/>
    </source>
</evidence>
<name>A0A4S1W7A5_9SPHN</name>
<dbReference type="AlphaFoldDB" id="A0A4S1W7A5"/>
<feature type="compositionally biased region" description="Basic and acidic residues" evidence="11">
    <location>
        <begin position="10"/>
        <end position="21"/>
    </location>
</feature>
<evidence type="ECO:0000256" key="7">
    <source>
        <dbReference type="ARBA" id="ARBA00022779"/>
    </source>
</evidence>
<dbReference type="Gene3D" id="2.30.330.10">
    <property type="entry name" value="SpoA-like"/>
    <property type="match status" value="1"/>
</dbReference>
<dbReference type="GO" id="GO:0003774">
    <property type="term" value="F:cytoskeletal motor activity"/>
    <property type="evidence" value="ECO:0007669"/>
    <property type="project" value="InterPro"/>
</dbReference>
<dbReference type="GO" id="GO:0050918">
    <property type="term" value="P:positive chemotaxis"/>
    <property type="evidence" value="ECO:0007669"/>
    <property type="project" value="TreeGrafter"/>
</dbReference>
<gene>
    <name evidence="13" type="ORF">E5A74_18680</name>
</gene>
<dbReference type="OrthoDB" id="7421075at2"/>
<comment type="caution">
    <text evidence="13">The sequence shown here is derived from an EMBL/GenBank/DDBJ whole genome shotgun (WGS) entry which is preliminary data.</text>
</comment>
<evidence type="ECO:0000256" key="1">
    <source>
        <dbReference type="ARBA" id="ARBA00004117"/>
    </source>
</evidence>
<keyword evidence="9" id="KW-0975">Bacterial flagellum</keyword>
<comment type="subcellular location">
    <subcellularLocation>
        <location evidence="1">Bacterial flagellum basal body</location>
    </subcellularLocation>
    <subcellularLocation>
        <location evidence="2">Cell membrane</location>
        <topology evidence="2">Peripheral membrane protein</topology>
    </subcellularLocation>
</comment>
<feature type="domain" description="Flagellar motor switch protein FliN-like C-terminal" evidence="12">
    <location>
        <begin position="239"/>
        <end position="306"/>
    </location>
</feature>
<proteinExistence type="inferred from homology"/>
<dbReference type="InterPro" id="IPR028976">
    <property type="entry name" value="CheC-like_sf"/>
</dbReference>
<dbReference type="InterPro" id="IPR001689">
    <property type="entry name" value="Flag_FliM"/>
</dbReference>
<accession>A0A4S1W7A5</accession>
<comment type="similarity">
    <text evidence="3">Belongs to the FliM family.</text>
</comment>
<evidence type="ECO:0000256" key="3">
    <source>
        <dbReference type="ARBA" id="ARBA00011049"/>
    </source>
</evidence>
<evidence type="ECO:0000256" key="6">
    <source>
        <dbReference type="ARBA" id="ARBA00022500"/>
    </source>
</evidence>
<dbReference type="SUPFAM" id="SSF101801">
    <property type="entry name" value="Surface presentation of antigens (SPOA)"/>
    <property type="match status" value="1"/>
</dbReference>
<organism evidence="13 14">
    <name type="scientific">Sphingomonas naasensis</name>
    <dbReference type="NCBI Taxonomy" id="1344951"/>
    <lineage>
        <taxon>Bacteria</taxon>
        <taxon>Pseudomonadati</taxon>
        <taxon>Pseudomonadota</taxon>
        <taxon>Alphaproteobacteria</taxon>
        <taxon>Sphingomonadales</taxon>
        <taxon>Sphingomonadaceae</taxon>
        <taxon>Sphingomonas</taxon>
    </lineage>
</organism>
<keyword evidence="13" id="KW-0969">Cilium</keyword>
<evidence type="ECO:0000313" key="14">
    <source>
        <dbReference type="Proteomes" id="UP000309848"/>
    </source>
</evidence>
<dbReference type="Proteomes" id="UP000309848">
    <property type="component" value="Unassembled WGS sequence"/>
</dbReference>
<evidence type="ECO:0000259" key="12">
    <source>
        <dbReference type="Pfam" id="PF01052"/>
    </source>
</evidence>
<dbReference type="Gene3D" id="3.40.1550.10">
    <property type="entry name" value="CheC-like"/>
    <property type="match status" value="1"/>
</dbReference>
<evidence type="ECO:0000256" key="10">
    <source>
        <dbReference type="ARBA" id="ARBA00025044"/>
    </source>
</evidence>
<dbReference type="InterPro" id="IPR001543">
    <property type="entry name" value="FliN-like_C"/>
</dbReference>
<dbReference type="EMBL" id="SRXU01000010">
    <property type="protein sequence ID" value="TGX38253.1"/>
    <property type="molecule type" value="Genomic_DNA"/>
</dbReference>
<feature type="region of interest" description="Disordered" evidence="11">
    <location>
        <begin position="1"/>
        <end position="25"/>
    </location>
</feature>
<protein>
    <recommendedName>
        <fullName evidence="4">Flagellar motor switch protein FliM</fullName>
    </recommendedName>
</protein>
<sequence length="315" mass="33768">MVNAPSDLGTTERRERPRASAEHAPALGTASLNPFGDLVTLQHLCARLAKALKPVFDGMCRADLRVWAEPLAVQRWADYRTERGHDLTAWQPLTMGGGKARIQLVLEAKHLLEMLDAFFGGDGQAPNPLPTEFTPAAETLAARLAGAIASPLEAAWEPLTRVAFRAIEGAQIGTLPEIAAGDPVVVTRFGLAIGERKPAFVDILYPIAALKPHGGALTVKVHGVPAEVEPEWRSGLTRAVMGVKFPIRSVLAEPVVPLGLLLDLKQGDVIPIDFGPEVPVMVASRRLGTGLVGTANGRAAVRLTQLEEFSEEDFR</sequence>
<dbReference type="Pfam" id="PF01052">
    <property type="entry name" value="FliMN_C"/>
    <property type="match status" value="1"/>
</dbReference>
<evidence type="ECO:0000256" key="9">
    <source>
        <dbReference type="ARBA" id="ARBA00023143"/>
    </source>
</evidence>
<dbReference type="GO" id="GO:0071978">
    <property type="term" value="P:bacterial-type flagellum-dependent swarming motility"/>
    <property type="evidence" value="ECO:0007669"/>
    <property type="project" value="TreeGrafter"/>
</dbReference>
<keyword evidence="5" id="KW-1003">Cell membrane</keyword>
<dbReference type="PANTHER" id="PTHR30034">
    <property type="entry name" value="FLAGELLAR MOTOR SWITCH PROTEIN FLIM"/>
    <property type="match status" value="1"/>
</dbReference>
<evidence type="ECO:0000256" key="2">
    <source>
        <dbReference type="ARBA" id="ARBA00004202"/>
    </source>
</evidence>
<evidence type="ECO:0000256" key="8">
    <source>
        <dbReference type="ARBA" id="ARBA00023136"/>
    </source>
</evidence>
<evidence type="ECO:0000313" key="13">
    <source>
        <dbReference type="EMBL" id="TGX38253.1"/>
    </source>
</evidence>
<dbReference type="RefSeq" id="WP_135987157.1">
    <property type="nucleotide sequence ID" value="NZ_JAASQM010000003.1"/>
</dbReference>
<keyword evidence="6" id="KW-0145">Chemotaxis</keyword>
<evidence type="ECO:0000256" key="4">
    <source>
        <dbReference type="ARBA" id="ARBA00021898"/>
    </source>
</evidence>